<accession>A0ABR3RZF9</accession>
<feature type="region of interest" description="Disordered" evidence="1">
    <location>
        <begin position="300"/>
        <end position="338"/>
    </location>
</feature>
<keyword evidence="3" id="KW-1185">Reference proteome</keyword>
<proteinExistence type="predicted"/>
<evidence type="ECO:0000256" key="1">
    <source>
        <dbReference type="SAM" id="MobiDB-lite"/>
    </source>
</evidence>
<dbReference type="EMBL" id="JAKIXB020000003">
    <property type="protein sequence ID" value="KAL1609806.1"/>
    <property type="molecule type" value="Genomic_DNA"/>
</dbReference>
<comment type="caution">
    <text evidence="2">The sequence shown here is derived from an EMBL/GenBank/DDBJ whole genome shotgun (WGS) entry which is preliminary data.</text>
</comment>
<feature type="compositionally biased region" description="Basic and acidic residues" evidence="1">
    <location>
        <begin position="300"/>
        <end position="313"/>
    </location>
</feature>
<evidence type="ECO:0000313" key="2">
    <source>
        <dbReference type="EMBL" id="KAL1609806.1"/>
    </source>
</evidence>
<organism evidence="2 3">
    <name type="scientific">Nothophoma quercina</name>
    <dbReference type="NCBI Taxonomy" id="749835"/>
    <lineage>
        <taxon>Eukaryota</taxon>
        <taxon>Fungi</taxon>
        <taxon>Dikarya</taxon>
        <taxon>Ascomycota</taxon>
        <taxon>Pezizomycotina</taxon>
        <taxon>Dothideomycetes</taxon>
        <taxon>Pleosporomycetidae</taxon>
        <taxon>Pleosporales</taxon>
        <taxon>Pleosporineae</taxon>
        <taxon>Didymellaceae</taxon>
        <taxon>Nothophoma</taxon>
    </lineage>
</organism>
<dbReference type="Proteomes" id="UP001521222">
    <property type="component" value="Unassembled WGS sequence"/>
</dbReference>
<protein>
    <submittedName>
        <fullName evidence="2">Uncharacterized protein</fullName>
    </submittedName>
</protein>
<sequence>MIKTLIQELIVSRSAQKKTTIRNDKLRQELVQFRKRDNAVRDIFLSMYRRELRTEKELRKEADRLEGWKNKVQQKYRNLRSDQKRLACDQLKFEEKQMILRTQQAPRNASEDAINYFSINPKYDRAQMRPLGEVNPWSAGKISRHFAMGEPLDIWDGKPEQFHKIQKLIRKYDYYAGWLDAMRTNDHQKATAMQSMRIKVDFVKNINGGTTNYLYDRSHPRNPMNAGLNVGLLFGWSALCEEHNVPEHDVRLDDRIWKLKDLERIATEDHFGDSDFWVGVTMGTEKLRLLSELKMKSDKWNHHEDPDQMEHMQPDAMPPRHKWEEQPPPFGQGTVRIF</sequence>
<name>A0ABR3RZF9_9PLEO</name>
<reference evidence="2 3" key="1">
    <citation type="submission" date="2024-02" db="EMBL/GenBank/DDBJ databases">
        <title>De novo assembly and annotation of 12 fungi associated with fruit tree decline syndrome in Ontario, Canada.</title>
        <authorList>
            <person name="Sulman M."/>
            <person name="Ellouze W."/>
            <person name="Ilyukhin E."/>
        </authorList>
    </citation>
    <scope>NUCLEOTIDE SEQUENCE [LARGE SCALE GENOMIC DNA]</scope>
    <source>
        <strain evidence="2 3">M97-236</strain>
    </source>
</reference>
<evidence type="ECO:0000313" key="3">
    <source>
        <dbReference type="Proteomes" id="UP001521222"/>
    </source>
</evidence>
<gene>
    <name evidence="2" type="ORF">SLS59_001317</name>
</gene>